<dbReference type="GO" id="GO:0046872">
    <property type="term" value="F:metal ion binding"/>
    <property type="evidence" value="ECO:0007669"/>
    <property type="project" value="UniProtKB-KW"/>
</dbReference>
<keyword evidence="3" id="KW-0378">Hydrolase</keyword>
<dbReference type="GO" id="GO:0006508">
    <property type="term" value="P:proteolysis"/>
    <property type="evidence" value="ECO:0007669"/>
    <property type="project" value="UniProtKB-KW"/>
</dbReference>
<dbReference type="InterPro" id="IPR024079">
    <property type="entry name" value="MetalloPept_cat_dom_sf"/>
</dbReference>
<dbReference type="GO" id="GO:0004222">
    <property type="term" value="F:metalloendopeptidase activity"/>
    <property type="evidence" value="ECO:0007669"/>
    <property type="project" value="InterPro"/>
</dbReference>
<protein>
    <submittedName>
        <fullName evidence="8">Astacin</fullName>
    </submittedName>
</protein>
<dbReference type="OrthoDB" id="5854362at2759"/>
<evidence type="ECO:0000256" key="1">
    <source>
        <dbReference type="ARBA" id="ARBA00022670"/>
    </source>
</evidence>
<dbReference type="InterPro" id="IPR001506">
    <property type="entry name" value="Peptidase_M12A"/>
</dbReference>
<gene>
    <name evidence="8" type="ORF">OESDEN_15861</name>
</gene>
<proteinExistence type="predicted"/>
<comment type="caution">
    <text evidence="6">Lacks conserved residue(s) required for the propagation of feature annotation.</text>
</comment>
<feature type="domain" description="Peptidase M12A" evidence="7">
    <location>
        <begin position="1"/>
        <end position="74"/>
    </location>
</feature>
<evidence type="ECO:0000313" key="8">
    <source>
        <dbReference type="EMBL" id="KHJ84425.1"/>
    </source>
</evidence>
<keyword evidence="4" id="KW-0862">Zinc</keyword>
<keyword evidence="1" id="KW-0645">Protease</keyword>
<dbReference type="Gene3D" id="3.40.390.10">
    <property type="entry name" value="Collagenase (Catalytic Domain)"/>
    <property type="match status" value="1"/>
</dbReference>
<evidence type="ECO:0000256" key="4">
    <source>
        <dbReference type="ARBA" id="ARBA00022833"/>
    </source>
</evidence>
<dbReference type="EMBL" id="KN568590">
    <property type="protein sequence ID" value="KHJ84425.1"/>
    <property type="molecule type" value="Genomic_DNA"/>
</dbReference>
<dbReference type="PROSITE" id="PS51864">
    <property type="entry name" value="ASTACIN"/>
    <property type="match status" value="1"/>
</dbReference>
<keyword evidence="5" id="KW-0482">Metalloprotease</keyword>
<evidence type="ECO:0000256" key="3">
    <source>
        <dbReference type="ARBA" id="ARBA00022801"/>
    </source>
</evidence>
<dbReference type="Proteomes" id="UP000053660">
    <property type="component" value="Unassembled WGS sequence"/>
</dbReference>
<evidence type="ECO:0000259" key="7">
    <source>
        <dbReference type="PROSITE" id="PS51864"/>
    </source>
</evidence>
<evidence type="ECO:0000256" key="6">
    <source>
        <dbReference type="PROSITE-ProRule" id="PRU01211"/>
    </source>
</evidence>
<keyword evidence="2" id="KW-0479">Metal-binding</keyword>
<dbReference type="PANTHER" id="PTHR10127">
    <property type="entry name" value="DISCOIDIN, CUB, EGF, LAMININ , AND ZINC METALLOPROTEASE DOMAIN CONTAINING"/>
    <property type="match status" value="1"/>
</dbReference>
<name>A0A0B1SMH3_OESDE</name>
<evidence type="ECO:0000313" key="9">
    <source>
        <dbReference type="Proteomes" id="UP000053660"/>
    </source>
</evidence>
<dbReference type="AlphaFoldDB" id="A0A0B1SMH3"/>
<dbReference type="Pfam" id="PF01400">
    <property type="entry name" value="Astacin"/>
    <property type="match status" value="1"/>
</dbReference>
<evidence type="ECO:0000256" key="2">
    <source>
        <dbReference type="ARBA" id="ARBA00022723"/>
    </source>
</evidence>
<dbReference type="SUPFAM" id="SSF55486">
    <property type="entry name" value="Metalloproteases ('zincins'), catalytic domain"/>
    <property type="match status" value="1"/>
</dbReference>
<evidence type="ECO:0000256" key="5">
    <source>
        <dbReference type="ARBA" id="ARBA00023049"/>
    </source>
</evidence>
<keyword evidence="9" id="KW-1185">Reference proteome</keyword>
<feature type="non-terminal residue" evidence="8">
    <location>
        <position position="1"/>
    </location>
</feature>
<reference evidence="8 9" key="1">
    <citation type="submission" date="2014-03" db="EMBL/GenBank/DDBJ databases">
        <title>Draft genome of the hookworm Oesophagostomum dentatum.</title>
        <authorList>
            <person name="Mitreva M."/>
        </authorList>
    </citation>
    <scope>NUCLEOTIDE SEQUENCE [LARGE SCALE GENOMIC DNA]</scope>
    <source>
        <strain evidence="8 9">OD-Hann</strain>
    </source>
</reference>
<sequence length="86" mass="9963">KEYHAQFNKTSEAYNENFGIGYDYGSIMYYRRRSPASKNKPLMVPTDKKYGFTMGSRMISFADISLVNELYFCKGTVADQVRPVRI</sequence>
<dbReference type="PANTHER" id="PTHR10127:SF780">
    <property type="entry name" value="METALLOENDOPEPTIDASE"/>
    <property type="match status" value="1"/>
</dbReference>
<organism evidence="8 9">
    <name type="scientific">Oesophagostomum dentatum</name>
    <name type="common">Nodular worm</name>
    <dbReference type="NCBI Taxonomy" id="61180"/>
    <lineage>
        <taxon>Eukaryota</taxon>
        <taxon>Metazoa</taxon>
        <taxon>Ecdysozoa</taxon>
        <taxon>Nematoda</taxon>
        <taxon>Chromadorea</taxon>
        <taxon>Rhabditida</taxon>
        <taxon>Rhabditina</taxon>
        <taxon>Rhabditomorpha</taxon>
        <taxon>Strongyloidea</taxon>
        <taxon>Strongylidae</taxon>
        <taxon>Oesophagostomum</taxon>
    </lineage>
</organism>
<accession>A0A0B1SMH3</accession>